<gene>
    <name evidence="2" type="primary">egtC</name>
    <name evidence="4" type="ORF">FHU37_003331</name>
</gene>
<comment type="caution">
    <text evidence="4">The sequence shown here is derived from an EMBL/GenBank/DDBJ whole genome shotgun (WGS) entry which is preliminary data.</text>
</comment>
<dbReference type="GO" id="GO:0052699">
    <property type="term" value="P:ergothioneine biosynthetic process"/>
    <property type="evidence" value="ECO:0007669"/>
    <property type="project" value="UniProtKB-UniRule"/>
</dbReference>
<reference evidence="4 5" key="1">
    <citation type="submission" date="2020-07" db="EMBL/GenBank/DDBJ databases">
        <title>Sequencing the genomes of 1000 actinobacteria strains.</title>
        <authorList>
            <person name="Klenk H.-P."/>
        </authorList>
    </citation>
    <scope>NUCLEOTIDE SEQUENCE [LARGE SCALE GENOMIC DNA]</scope>
    <source>
        <strain evidence="4 5">DSM 42178</strain>
    </source>
</reference>
<dbReference type="GO" id="GO:0016811">
    <property type="term" value="F:hydrolase activity, acting on carbon-nitrogen (but not peptide) bonds, in linear amides"/>
    <property type="evidence" value="ECO:0007669"/>
    <property type="project" value="UniProtKB-UniRule"/>
</dbReference>
<feature type="compositionally biased region" description="Gly residues" evidence="3">
    <location>
        <begin position="270"/>
        <end position="290"/>
    </location>
</feature>
<dbReference type="UniPathway" id="UPA01014"/>
<dbReference type="CDD" id="cd01908">
    <property type="entry name" value="YafJ"/>
    <property type="match status" value="1"/>
</dbReference>
<comment type="pathway">
    <text evidence="2">Amino-acid biosynthesis; ergothioneine biosynthesis.</text>
</comment>
<dbReference type="PANTHER" id="PTHR43187">
    <property type="entry name" value="GLUTAMINE AMIDOTRANSFERASE DUG3-RELATED"/>
    <property type="match status" value="1"/>
</dbReference>
<dbReference type="GO" id="GO:0016740">
    <property type="term" value="F:transferase activity"/>
    <property type="evidence" value="ECO:0007669"/>
    <property type="project" value="UniProtKB-KW"/>
</dbReference>
<evidence type="ECO:0000256" key="2">
    <source>
        <dbReference type="HAMAP-Rule" id="MF_02036"/>
    </source>
</evidence>
<proteinExistence type="inferred from homology"/>
<dbReference type="EC" id="3.5.1.118" evidence="2"/>
<dbReference type="InterPro" id="IPR052373">
    <property type="entry name" value="Gamma-glu_amide_hydrolase"/>
</dbReference>
<keyword evidence="1 2" id="KW-0315">Glutamine amidotransferase</keyword>
<feature type="compositionally biased region" description="Basic and acidic residues" evidence="3">
    <location>
        <begin position="292"/>
        <end position="301"/>
    </location>
</feature>
<evidence type="ECO:0000313" key="4">
    <source>
        <dbReference type="EMBL" id="NYI06388.1"/>
    </source>
</evidence>
<dbReference type="Gene3D" id="3.60.20.10">
    <property type="entry name" value="Glutamine Phosphoribosylpyrophosphate, subunit 1, domain 1"/>
    <property type="match status" value="1"/>
</dbReference>
<dbReference type="NCBIfam" id="TIGR03442">
    <property type="entry name" value="ergothioneine biosynthesis protein EgtC"/>
    <property type="match status" value="1"/>
</dbReference>
<feature type="region of interest" description="Disordered" evidence="3">
    <location>
        <begin position="253"/>
        <end position="301"/>
    </location>
</feature>
<dbReference type="InterPro" id="IPR017808">
    <property type="entry name" value="EgtC"/>
</dbReference>
<dbReference type="EMBL" id="JACBZD010000001">
    <property type="protein sequence ID" value="NYI06388.1"/>
    <property type="molecule type" value="Genomic_DNA"/>
</dbReference>
<comment type="function">
    <text evidence="2">Catalyzes the hydrolysis of the gamma-glutamyl amide bond of hercynyl-gamma-L-glutamyl-L-cysteine sulfoxide to produce hercynylcysteine sulfoxide, a step in the biosynthesis pathway of ergothioneine.</text>
</comment>
<dbReference type="RefSeq" id="WP_179814975.1">
    <property type="nucleotide sequence ID" value="NZ_JACBZD010000001.1"/>
</dbReference>
<dbReference type="InterPro" id="IPR029055">
    <property type="entry name" value="Ntn_hydrolases_N"/>
</dbReference>
<organism evidence="4 5">
    <name type="scientific">Allostreptomyces psammosilenae</name>
    <dbReference type="NCBI Taxonomy" id="1892865"/>
    <lineage>
        <taxon>Bacteria</taxon>
        <taxon>Bacillati</taxon>
        <taxon>Actinomycetota</taxon>
        <taxon>Actinomycetes</taxon>
        <taxon>Kitasatosporales</taxon>
        <taxon>Streptomycetaceae</taxon>
        <taxon>Allostreptomyces</taxon>
    </lineage>
</organism>
<sequence length="301" mass="30576">MCRHLAFLGPPVTLRALLVEPPWGLYRQAWAPRMQRHGTVNADGFGVGWYAPGDPVPARLRGGGPIWGDPSFADVARVTRSGAVLAAVRSATAGNAGGPGAAAPFAGGPDEPWLFSHNGALTDWGRSLDGPAGALPVAALLALEARCDSALLWGLVLHRLRGGAEPGEALTEVVREVAERVPGRMNLLLTDGRTVAATAWGDTLFVRRGWPPPAGPGPVGTVIASEPFDDAPGWEEVPDGSVVTAAAGDAPRVRPITATTVPVRNARPAGSGGGTAGAGRDGGGGGGAGRSGRRDGEDVSA</sequence>
<dbReference type="PANTHER" id="PTHR43187:SF2">
    <property type="entry name" value="GAMMA-GLUTAMYL-HERCYNYLCYSTEINE SULFOXIDE HYDROLASE"/>
    <property type="match status" value="1"/>
</dbReference>
<dbReference type="InterPro" id="IPR026869">
    <property type="entry name" value="EgtC-like"/>
</dbReference>
<evidence type="ECO:0000313" key="5">
    <source>
        <dbReference type="Proteomes" id="UP000567795"/>
    </source>
</evidence>
<dbReference type="HAMAP" id="MF_02036">
    <property type="entry name" value="EgtC"/>
    <property type="match status" value="1"/>
</dbReference>
<protein>
    <recommendedName>
        <fullName evidence="2">Gamma-glutamyl-hercynylcysteine sulfoxide hydrolase</fullName>
        <ecNumber evidence="2">3.5.1.118</ecNumber>
    </recommendedName>
    <alternativeName>
        <fullName evidence="2">Gamma-glutamyl hercynylcysteine S-oxide hydrolase</fullName>
    </alternativeName>
</protein>
<dbReference type="Pfam" id="PF13230">
    <property type="entry name" value="GATase_4"/>
    <property type="match status" value="1"/>
</dbReference>
<evidence type="ECO:0000256" key="1">
    <source>
        <dbReference type="ARBA" id="ARBA00022962"/>
    </source>
</evidence>
<comment type="catalytic activity">
    <reaction evidence="2">
        <text>gamma-L-glutamyl-hercynylcysteine S-oxide + H2O = S-(hercyn-2-yl)-L-cysteine S-oxide + L-glutamate</text>
        <dbReference type="Rhea" id="RHEA:42684"/>
        <dbReference type="ChEBI" id="CHEBI:15377"/>
        <dbReference type="ChEBI" id="CHEBI:29985"/>
        <dbReference type="ChEBI" id="CHEBI:82703"/>
        <dbReference type="ChEBI" id="CHEBI:82706"/>
        <dbReference type="EC" id="3.5.1.118"/>
    </reaction>
</comment>
<keyword evidence="5" id="KW-1185">Reference proteome</keyword>
<dbReference type="AlphaFoldDB" id="A0A853A768"/>
<dbReference type="SUPFAM" id="SSF56235">
    <property type="entry name" value="N-terminal nucleophile aminohydrolases (Ntn hydrolases)"/>
    <property type="match status" value="1"/>
</dbReference>
<dbReference type="InterPro" id="IPR032889">
    <property type="entry name" value="EgtC_Actinobacteria"/>
</dbReference>
<accession>A0A853A768</accession>
<keyword evidence="2 4" id="KW-0378">Hydrolase</keyword>
<evidence type="ECO:0000256" key="3">
    <source>
        <dbReference type="SAM" id="MobiDB-lite"/>
    </source>
</evidence>
<dbReference type="Proteomes" id="UP000567795">
    <property type="component" value="Unassembled WGS sequence"/>
</dbReference>
<name>A0A853A768_9ACTN</name>
<keyword evidence="4" id="KW-0808">Transferase</keyword>